<dbReference type="InterPro" id="IPR050343">
    <property type="entry name" value="RsuA_PseudoU_synthase"/>
</dbReference>
<comment type="similarity">
    <text evidence="1 5">Belongs to the pseudouridine synthase RsuA family.</text>
</comment>
<protein>
    <recommendedName>
        <fullName evidence="5">Pseudouridine synthase</fullName>
        <ecNumber evidence="5">5.4.99.-</ecNumber>
    </recommendedName>
</protein>
<dbReference type="Gene3D" id="3.30.70.1560">
    <property type="entry name" value="Alpha-L RNA-binding motif"/>
    <property type="match status" value="1"/>
</dbReference>
<feature type="domain" description="RNA-binding S4" evidence="6">
    <location>
        <begin position="2"/>
        <end position="63"/>
    </location>
</feature>
<evidence type="ECO:0000256" key="1">
    <source>
        <dbReference type="ARBA" id="ARBA00008348"/>
    </source>
</evidence>
<dbReference type="InterPro" id="IPR036986">
    <property type="entry name" value="S4_RNA-bd_sf"/>
</dbReference>
<dbReference type="PANTHER" id="PTHR47683">
    <property type="entry name" value="PSEUDOURIDINE SYNTHASE FAMILY PROTEIN-RELATED"/>
    <property type="match status" value="1"/>
</dbReference>
<dbReference type="SMART" id="SM00363">
    <property type="entry name" value="S4"/>
    <property type="match status" value="1"/>
</dbReference>
<evidence type="ECO:0000256" key="5">
    <source>
        <dbReference type="RuleBase" id="RU003887"/>
    </source>
</evidence>
<dbReference type="AlphaFoldDB" id="A0A7W1XVA3"/>
<dbReference type="CDD" id="cd00165">
    <property type="entry name" value="S4"/>
    <property type="match status" value="1"/>
</dbReference>
<evidence type="ECO:0000313" key="8">
    <source>
        <dbReference type="Proteomes" id="UP000538292"/>
    </source>
</evidence>
<dbReference type="GO" id="GO:0005829">
    <property type="term" value="C:cytosol"/>
    <property type="evidence" value="ECO:0007669"/>
    <property type="project" value="UniProtKB-ARBA"/>
</dbReference>
<dbReference type="InterPro" id="IPR020103">
    <property type="entry name" value="PsdUridine_synth_cat_dom_sf"/>
</dbReference>
<dbReference type="InterPro" id="IPR018496">
    <property type="entry name" value="PsdUridine_synth_RsuA/RluB_CS"/>
</dbReference>
<dbReference type="Pfam" id="PF01479">
    <property type="entry name" value="S4"/>
    <property type="match status" value="1"/>
</dbReference>
<dbReference type="NCBIfam" id="TIGR00093">
    <property type="entry name" value="pseudouridine synthase"/>
    <property type="match status" value="1"/>
</dbReference>
<dbReference type="SUPFAM" id="SSF55174">
    <property type="entry name" value="Alpha-L RNA-binding motif"/>
    <property type="match status" value="1"/>
</dbReference>
<dbReference type="GO" id="GO:0003723">
    <property type="term" value="F:RNA binding"/>
    <property type="evidence" value="ECO:0007669"/>
    <property type="project" value="UniProtKB-KW"/>
</dbReference>
<dbReference type="PROSITE" id="PS50889">
    <property type="entry name" value="S4"/>
    <property type="match status" value="1"/>
</dbReference>
<gene>
    <name evidence="7" type="ORF">H2C83_16360</name>
</gene>
<dbReference type="FunFam" id="3.10.290.10:FF:000003">
    <property type="entry name" value="Pseudouridine synthase"/>
    <property type="match status" value="1"/>
</dbReference>
<keyword evidence="3 5" id="KW-0413">Isomerase</keyword>
<dbReference type="InterPro" id="IPR020094">
    <property type="entry name" value="TruA/RsuA/RluB/E/F_N"/>
</dbReference>
<dbReference type="InterPro" id="IPR000748">
    <property type="entry name" value="PsdUridine_synth_RsuA/RluB/E/F"/>
</dbReference>
<evidence type="ECO:0000259" key="6">
    <source>
        <dbReference type="SMART" id="SM00363"/>
    </source>
</evidence>
<dbReference type="Proteomes" id="UP000538292">
    <property type="component" value="Unassembled WGS sequence"/>
</dbReference>
<dbReference type="Gene3D" id="3.10.290.10">
    <property type="entry name" value="RNA-binding S4 domain"/>
    <property type="match status" value="1"/>
</dbReference>
<dbReference type="GO" id="GO:0000455">
    <property type="term" value="P:enzyme-directed rRNA pseudouridine synthesis"/>
    <property type="evidence" value="ECO:0007669"/>
    <property type="project" value="UniProtKB-ARBA"/>
</dbReference>
<proteinExistence type="inferred from homology"/>
<dbReference type="EMBL" id="JACEOL010000075">
    <property type="protein sequence ID" value="MBA4603841.1"/>
    <property type="molecule type" value="Genomic_DNA"/>
</dbReference>
<accession>A0A7W1XVA3</accession>
<dbReference type="InterPro" id="IPR042092">
    <property type="entry name" value="PsdUridine_s_RsuA/RluB/E/F_cat"/>
</dbReference>
<comment type="caution">
    <text evidence="7">The sequence shown here is derived from an EMBL/GenBank/DDBJ whole genome shotgun (WGS) entry which is preliminary data.</text>
</comment>
<evidence type="ECO:0000256" key="4">
    <source>
        <dbReference type="PROSITE-ProRule" id="PRU00182"/>
    </source>
</evidence>
<dbReference type="InterPro" id="IPR002942">
    <property type="entry name" value="S4_RNA-bd"/>
</dbReference>
<dbReference type="FunFam" id="3.30.70.1560:FF:000001">
    <property type="entry name" value="Pseudouridine synthase"/>
    <property type="match status" value="1"/>
</dbReference>
<dbReference type="PANTHER" id="PTHR47683:SF2">
    <property type="entry name" value="RNA-BINDING S4 DOMAIN-CONTAINING PROTEIN"/>
    <property type="match status" value="1"/>
</dbReference>
<dbReference type="EC" id="5.4.99.-" evidence="5"/>
<organism evidence="7 8">
    <name type="scientific">Thermoactinomyces mirandus</name>
    <dbReference type="NCBI Taxonomy" id="2756294"/>
    <lineage>
        <taxon>Bacteria</taxon>
        <taxon>Bacillati</taxon>
        <taxon>Bacillota</taxon>
        <taxon>Bacilli</taxon>
        <taxon>Bacillales</taxon>
        <taxon>Thermoactinomycetaceae</taxon>
        <taxon>Thermoactinomyces</taxon>
    </lineage>
</organism>
<dbReference type="PROSITE" id="PS01149">
    <property type="entry name" value="PSI_RSU"/>
    <property type="match status" value="1"/>
</dbReference>
<keyword evidence="2 4" id="KW-0694">RNA-binding</keyword>
<dbReference type="Gene3D" id="3.30.70.580">
    <property type="entry name" value="Pseudouridine synthase I, catalytic domain, N-terminal subdomain"/>
    <property type="match status" value="1"/>
</dbReference>
<keyword evidence="8" id="KW-1185">Reference proteome</keyword>
<dbReference type="SUPFAM" id="SSF55120">
    <property type="entry name" value="Pseudouridine synthase"/>
    <property type="match status" value="1"/>
</dbReference>
<dbReference type="GO" id="GO:0120159">
    <property type="term" value="F:rRNA pseudouridine synthase activity"/>
    <property type="evidence" value="ECO:0007669"/>
    <property type="project" value="UniProtKB-ARBA"/>
</dbReference>
<evidence type="ECO:0000256" key="3">
    <source>
        <dbReference type="ARBA" id="ARBA00023235"/>
    </source>
</evidence>
<evidence type="ECO:0000313" key="7">
    <source>
        <dbReference type="EMBL" id="MBA4603841.1"/>
    </source>
</evidence>
<reference evidence="7 8" key="1">
    <citation type="submission" date="2020-07" db="EMBL/GenBank/DDBJ databases">
        <title>Thermoactinomyces phylogeny.</title>
        <authorList>
            <person name="Dunlap C."/>
        </authorList>
    </citation>
    <scope>NUCLEOTIDE SEQUENCE [LARGE SCALE GENOMIC DNA]</scope>
    <source>
        <strain evidence="7 8">AMNI-1</strain>
    </source>
</reference>
<sequence>MERLQKVMAQAGVASRRRSEELIRSGRVKVNGSQVTELGMKVDPDHDLIEVNGKRLTLEKKRTFVFYKPAHVITSMHDPQGRKVVADFFRHIPERLFPVGRLDYETEGLLLMTNDGELANRLLHPRHEVGKVYVATIAGKPDQMSIRRLEQGVRLRDGWTVPAKVRLLSHSKADQTSRLEITIHEGRNRQVRRMCKTIGHPVIHLVRTRFGFLTLEGLKKGEARELKAEELRRFEKL</sequence>
<name>A0A7W1XVA3_9BACL</name>
<evidence type="ECO:0000256" key="2">
    <source>
        <dbReference type="ARBA" id="ARBA00022884"/>
    </source>
</evidence>
<dbReference type="CDD" id="cd02870">
    <property type="entry name" value="PseudoU_synth_RsuA_like"/>
    <property type="match status" value="1"/>
</dbReference>
<dbReference type="RefSeq" id="WP_181742311.1">
    <property type="nucleotide sequence ID" value="NZ_JACEOL010000075.1"/>
</dbReference>
<dbReference type="Pfam" id="PF00849">
    <property type="entry name" value="PseudoU_synth_2"/>
    <property type="match status" value="1"/>
</dbReference>
<dbReference type="InterPro" id="IPR006145">
    <property type="entry name" value="PsdUridine_synth_RsuA/RluA"/>
</dbReference>